<dbReference type="RefSeq" id="WP_056991798.1">
    <property type="nucleotide sequence ID" value="NZ_JQCE01000001.1"/>
</dbReference>
<sequence length="319" mass="35490">MKTRNRWFIFWGFIIVLVAGGGAVAATGNLPEFRIPFEWLVPKEKQQTKQVQTLPKIDALNLEQNPPATLLSQAETIRSQMTTVFGTPLSQLLQDGQLEQAMSDFQPTSTVVLNQLRTELAVLNTNSDLKFIKTIIKEAGIYRDQEQTTQEITLVSVFAADSDQYLLLTTKLSMRNQRLVGLTASQDKATTYPIALAKDDAFIASQSQFASLLTAFADKYTNRERYQGLTGKAAVQPDNPNVQSYVNGMPYGDKSTLAAIFVASEGDLSRMTITGYALTNTPTDGLVHYQVKIPRLNQTPLVVTVDYNRLTEQIKSFHQ</sequence>
<accession>A0A0R2N369</accession>
<protein>
    <submittedName>
        <fullName evidence="1">Uncharacterized protein</fullName>
    </submittedName>
</protein>
<reference evidence="1 2" key="1">
    <citation type="journal article" date="2015" name="Genome Announc.">
        <title>Expanding the biotechnology potential of lactobacilli through comparative genomics of 213 strains and associated genera.</title>
        <authorList>
            <person name="Sun Z."/>
            <person name="Harris H.M."/>
            <person name="McCann A."/>
            <person name="Guo C."/>
            <person name="Argimon S."/>
            <person name="Zhang W."/>
            <person name="Yang X."/>
            <person name="Jeffery I.B."/>
            <person name="Cooney J.C."/>
            <person name="Kagawa T.F."/>
            <person name="Liu W."/>
            <person name="Song Y."/>
            <person name="Salvetti E."/>
            <person name="Wrobel A."/>
            <person name="Rasinkangas P."/>
            <person name="Parkhill J."/>
            <person name="Rea M.C."/>
            <person name="O'Sullivan O."/>
            <person name="Ritari J."/>
            <person name="Douillard F.P."/>
            <person name="Paul Ross R."/>
            <person name="Yang R."/>
            <person name="Briner A.E."/>
            <person name="Felis G.E."/>
            <person name="de Vos W.M."/>
            <person name="Barrangou R."/>
            <person name="Klaenhammer T.R."/>
            <person name="Caufield P.W."/>
            <person name="Cui Y."/>
            <person name="Zhang H."/>
            <person name="O'Toole P.W."/>
        </authorList>
    </citation>
    <scope>NUCLEOTIDE SEQUENCE [LARGE SCALE GENOMIC DNA]</scope>
    <source>
        <strain evidence="1 2">DSM 24301</strain>
    </source>
</reference>
<dbReference type="EMBL" id="JQCE01000001">
    <property type="protein sequence ID" value="KRO18923.1"/>
    <property type="molecule type" value="Genomic_DNA"/>
</dbReference>
<dbReference type="PATRIC" id="fig|1293598.4.peg.76"/>
<name>A0A0R2N369_9LACO</name>
<proteinExistence type="predicted"/>
<keyword evidence="2" id="KW-1185">Reference proteome</keyword>
<evidence type="ECO:0000313" key="2">
    <source>
        <dbReference type="Proteomes" id="UP000050969"/>
    </source>
</evidence>
<dbReference type="Proteomes" id="UP000050969">
    <property type="component" value="Unassembled WGS sequence"/>
</dbReference>
<evidence type="ECO:0000313" key="1">
    <source>
        <dbReference type="EMBL" id="KRO18923.1"/>
    </source>
</evidence>
<comment type="caution">
    <text evidence="1">The sequence shown here is derived from an EMBL/GenBank/DDBJ whole genome shotgun (WGS) entry which is preliminary data.</text>
</comment>
<gene>
    <name evidence="1" type="ORF">IV56_GL000075</name>
</gene>
<organism evidence="1 2">
    <name type="scientific">Lacticaseibacillus saniviri JCM 17471 = DSM 24301</name>
    <dbReference type="NCBI Taxonomy" id="1293598"/>
    <lineage>
        <taxon>Bacteria</taxon>
        <taxon>Bacillati</taxon>
        <taxon>Bacillota</taxon>
        <taxon>Bacilli</taxon>
        <taxon>Lactobacillales</taxon>
        <taxon>Lactobacillaceae</taxon>
        <taxon>Lacticaseibacillus</taxon>
    </lineage>
</organism>
<dbReference type="AlphaFoldDB" id="A0A0R2N369"/>